<dbReference type="GO" id="GO:0016301">
    <property type="term" value="F:kinase activity"/>
    <property type="evidence" value="ECO:0007669"/>
    <property type="project" value="UniProtKB-KW"/>
</dbReference>
<organism evidence="12 13">
    <name type="scientific">Catenulispora yoronensis</name>
    <dbReference type="NCBI Taxonomy" id="450799"/>
    <lineage>
        <taxon>Bacteria</taxon>
        <taxon>Bacillati</taxon>
        <taxon>Actinomycetota</taxon>
        <taxon>Actinomycetes</taxon>
        <taxon>Catenulisporales</taxon>
        <taxon>Catenulisporaceae</taxon>
        <taxon>Catenulispora</taxon>
    </lineage>
</organism>
<feature type="binding site" evidence="11">
    <location>
        <position position="16"/>
    </location>
    <ligand>
        <name>Mg(2+)</name>
        <dbReference type="ChEBI" id="CHEBI:18420"/>
    </ligand>
</feature>
<dbReference type="PROSITE" id="PS01128">
    <property type="entry name" value="SHIKIMATE_KINASE"/>
    <property type="match status" value="1"/>
</dbReference>
<keyword evidence="5 11" id="KW-0808">Transferase</keyword>
<comment type="subunit">
    <text evidence="11">Monomer.</text>
</comment>
<evidence type="ECO:0000256" key="3">
    <source>
        <dbReference type="ARBA" id="ARBA00012154"/>
    </source>
</evidence>
<dbReference type="RefSeq" id="WP_344672052.1">
    <property type="nucleotide sequence ID" value="NZ_BAAAQN010000103.1"/>
</dbReference>
<dbReference type="InterPro" id="IPR000623">
    <property type="entry name" value="Shikimate_kinase/TSH1"/>
</dbReference>
<keyword evidence="13" id="KW-1185">Reference proteome</keyword>
<evidence type="ECO:0000256" key="1">
    <source>
        <dbReference type="ARBA" id="ARBA00004842"/>
    </source>
</evidence>
<dbReference type="Proteomes" id="UP001500751">
    <property type="component" value="Unassembled WGS sequence"/>
</dbReference>
<evidence type="ECO:0000313" key="12">
    <source>
        <dbReference type="EMBL" id="GAA2065574.1"/>
    </source>
</evidence>
<comment type="function">
    <text evidence="11">Catalyzes the specific phosphorylation of the 3-hydroxyl group of shikimic acid using ATP as a cosubstrate.</text>
</comment>
<evidence type="ECO:0000256" key="11">
    <source>
        <dbReference type="HAMAP-Rule" id="MF_00109"/>
    </source>
</evidence>
<dbReference type="HAMAP" id="MF_00109">
    <property type="entry name" value="Shikimate_kinase"/>
    <property type="match status" value="1"/>
</dbReference>
<evidence type="ECO:0000313" key="13">
    <source>
        <dbReference type="Proteomes" id="UP001500751"/>
    </source>
</evidence>
<comment type="cofactor">
    <cofactor evidence="11">
        <name>Mg(2+)</name>
        <dbReference type="ChEBI" id="CHEBI:18420"/>
    </cofactor>
    <text evidence="11">Binds 1 Mg(2+) ion per subunit.</text>
</comment>
<dbReference type="InterPro" id="IPR027417">
    <property type="entry name" value="P-loop_NTPase"/>
</dbReference>
<protein>
    <recommendedName>
        <fullName evidence="3 11">Shikimate kinase</fullName>
        <shortName evidence="11">SK</shortName>
        <ecNumber evidence="3 11">2.7.1.71</ecNumber>
    </recommendedName>
</protein>
<name>A0ABN2VLK9_9ACTN</name>
<dbReference type="PANTHER" id="PTHR21087:SF16">
    <property type="entry name" value="SHIKIMATE KINASE 1, CHLOROPLASTIC"/>
    <property type="match status" value="1"/>
</dbReference>
<comment type="similarity">
    <text evidence="2 11">Belongs to the shikimate kinase family.</text>
</comment>
<dbReference type="Gene3D" id="3.40.50.300">
    <property type="entry name" value="P-loop containing nucleotide triphosphate hydrolases"/>
    <property type="match status" value="1"/>
</dbReference>
<dbReference type="InterPro" id="IPR031322">
    <property type="entry name" value="Shikimate/glucono_kinase"/>
</dbReference>
<dbReference type="SUPFAM" id="SSF52540">
    <property type="entry name" value="P-loop containing nucleoside triphosphate hydrolases"/>
    <property type="match status" value="1"/>
</dbReference>
<evidence type="ECO:0000256" key="6">
    <source>
        <dbReference type="ARBA" id="ARBA00022741"/>
    </source>
</evidence>
<comment type="catalytic activity">
    <reaction evidence="10 11">
        <text>shikimate + ATP = 3-phosphoshikimate + ADP + H(+)</text>
        <dbReference type="Rhea" id="RHEA:13121"/>
        <dbReference type="ChEBI" id="CHEBI:15378"/>
        <dbReference type="ChEBI" id="CHEBI:30616"/>
        <dbReference type="ChEBI" id="CHEBI:36208"/>
        <dbReference type="ChEBI" id="CHEBI:145989"/>
        <dbReference type="ChEBI" id="CHEBI:456216"/>
        <dbReference type="EC" id="2.7.1.71"/>
    </reaction>
</comment>
<dbReference type="EC" id="2.7.1.71" evidence="3 11"/>
<accession>A0ABN2VLK9</accession>
<dbReference type="InterPro" id="IPR023000">
    <property type="entry name" value="Shikimate_kinase_CS"/>
</dbReference>
<comment type="caution">
    <text evidence="12">The sequence shown here is derived from an EMBL/GenBank/DDBJ whole genome shotgun (WGS) entry which is preliminary data.</text>
</comment>
<feature type="binding site" evidence="11">
    <location>
        <position position="117"/>
    </location>
    <ligand>
        <name>ATP</name>
        <dbReference type="ChEBI" id="CHEBI:30616"/>
    </ligand>
</feature>
<dbReference type="EMBL" id="BAAAQN010000103">
    <property type="protein sequence ID" value="GAA2065574.1"/>
    <property type="molecule type" value="Genomic_DNA"/>
</dbReference>
<sequence length="170" mass="18242">MSPVVVLVGAPGSGKSTVGRLVAELLGTAFRDSDEDIEAAAGQTIADLFVEYGEPHFRALEKAAVKEALATHDGVLALGGGAVLDSDTRILLKEHRVAFLEVTLSDAASRVGLNRDRPLLLGNVRGTLLKLMDERRPLYEEVAVLTVRTDREPEEIAAEIVEGLVESQEQ</sequence>
<evidence type="ECO:0000256" key="9">
    <source>
        <dbReference type="ARBA" id="ARBA00023141"/>
    </source>
</evidence>
<keyword evidence="6 11" id="KW-0547">Nucleotide-binding</keyword>
<feature type="binding site" evidence="11">
    <location>
        <position position="34"/>
    </location>
    <ligand>
        <name>substrate</name>
    </ligand>
</feature>
<comment type="pathway">
    <text evidence="1 11">Metabolic intermediate biosynthesis; chorismate biosynthesis; chorismate from D-erythrose 4-phosphate and phosphoenolpyruvate: step 5/7.</text>
</comment>
<feature type="binding site" evidence="11">
    <location>
        <position position="80"/>
    </location>
    <ligand>
        <name>substrate</name>
    </ligand>
</feature>
<keyword evidence="11" id="KW-0460">Magnesium</keyword>
<evidence type="ECO:0000256" key="5">
    <source>
        <dbReference type="ARBA" id="ARBA00022679"/>
    </source>
</evidence>
<gene>
    <name evidence="11" type="primary">aroK</name>
    <name evidence="12" type="ORF">GCM10009839_91560</name>
</gene>
<evidence type="ECO:0000256" key="7">
    <source>
        <dbReference type="ARBA" id="ARBA00022777"/>
    </source>
</evidence>
<keyword evidence="4 11" id="KW-0028">Amino-acid biosynthesis</keyword>
<dbReference type="PRINTS" id="PR01100">
    <property type="entry name" value="SHIKIMTKNASE"/>
</dbReference>
<feature type="binding site" evidence="11">
    <location>
        <position position="58"/>
    </location>
    <ligand>
        <name>substrate</name>
    </ligand>
</feature>
<reference evidence="12 13" key="1">
    <citation type="journal article" date="2019" name="Int. J. Syst. Evol. Microbiol.">
        <title>The Global Catalogue of Microorganisms (GCM) 10K type strain sequencing project: providing services to taxonomists for standard genome sequencing and annotation.</title>
        <authorList>
            <consortium name="The Broad Institute Genomics Platform"/>
            <consortium name="The Broad Institute Genome Sequencing Center for Infectious Disease"/>
            <person name="Wu L."/>
            <person name="Ma J."/>
        </authorList>
    </citation>
    <scope>NUCLEOTIDE SEQUENCE [LARGE SCALE GENOMIC DNA]</scope>
    <source>
        <strain evidence="12 13">JCM 16014</strain>
    </source>
</reference>
<keyword evidence="7 11" id="KW-0418">Kinase</keyword>
<dbReference type="Pfam" id="PF01202">
    <property type="entry name" value="SKI"/>
    <property type="match status" value="1"/>
</dbReference>
<evidence type="ECO:0000256" key="10">
    <source>
        <dbReference type="ARBA" id="ARBA00048567"/>
    </source>
</evidence>
<feature type="binding site" evidence="11">
    <location>
        <position position="151"/>
    </location>
    <ligand>
        <name>ATP</name>
        <dbReference type="ChEBI" id="CHEBI:30616"/>
    </ligand>
</feature>
<evidence type="ECO:0000256" key="4">
    <source>
        <dbReference type="ARBA" id="ARBA00022605"/>
    </source>
</evidence>
<evidence type="ECO:0000256" key="2">
    <source>
        <dbReference type="ARBA" id="ARBA00006997"/>
    </source>
</evidence>
<evidence type="ECO:0000256" key="8">
    <source>
        <dbReference type="ARBA" id="ARBA00022840"/>
    </source>
</evidence>
<dbReference type="PANTHER" id="PTHR21087">
    <property type="entry name" value="SHIKIMATE KINASE"/>
    <property type="match status" value="1"/>
</dbReference>
<comment type="subcellular location">
    <subcellularLocation>
        <location evidence="11">Cytoplasm</location>
    </subcellularLocation>
</comment>
<keyword evidence="8 11" id="KW-0067">ATP-binding</keyword>
<feature type="binding site" evidence="11">
    <location>
        <position position="135"/>
    </location>
    <ligand>
        <name>substrate</name>
    </ligand>
</feature>
<keyword evidence="11" id="KW-0479">Metal-binding</keyword>
<proteinExistence type="inferred from homology"/>
<keyword evidence="11" id="KW-0963">Cytoplasm</keyword>
<keyword evidence="9 11" id="KW-0057">Aromatic amino acid biosynthesis</keyword>
<dbReference type="CDD" id="cd00464">
    <property type="entry name" value="SK"/>
    <property type="match status" value="1"/>
</dbReference>
<feature type="binding site" evidence="11">
    <location>
        <begin position="12"/>
        <end position="17"/>
    </location>
    <ligand>
        <name>ATP</name>
        <dbReference type="ChEBI" id="CHEBI:30616"/>
    </ligand>
</feature>